<dbReference type="InterPro" id="IPR029058">
    <property type="entry name" value="AB_hydrolase_fold"/>
</dbReference>
<reference evidence="2" key="1">
    <citation type="submission" date="2015-10" db="EMBL/GenBank/DDBJ databases">
        <authorList>
            <person name="Gilbert D.G."/>
        </authorList>
    </citation>
    <scope>NUCLEOTIDE SEQUENCE</scope>
</reference>
<dbReference type="SUPFAM" id="SSF53474">
    <property type="entry name" value="alpha/beta-Hydrolases"/>
    <property type="match status" value="1"/>
</dbReference>
<dbReference type="PANTHER" id="PTHR22946">
    <property type="entry name" value="DIENELACTONE HYDROLASE DOMAIN-CONTAINING PROTEIN-RELATED"/>
    <property type="match status" value="1"/>
</dbReference>
<dbReference type="InterPro" id="IPR002925">
    <property type="entry name" value="Dienelactn_hydro"/>
</dbReference>
<evidence type="ECO:0000259" key="1">
    <source>
        <dbReference type="Pfam" id="PF01738"/>
    </source>
</evidence>
<protein>
    <submittedName>
        <fullName evidence="2">Dienelactone hydrolase family</fullName>
    </submittedName>
</protein>
<sequence length="242" mass="26164">MTIESQTLSYTAGEDELKGYLAYDDKSGSPRPGVIVVHEWWGLDDYIRTRVDKLAELGYAALAIDMYGNGATADSPDEAGAMMNAVLGNMKIGTSRLRAAHEVLCAQPMVDEKRTAAIGYCFGGAMVLHMARIGMPLKAVVSFHGALGSFHAPTPGEIKSRILVCHGAKDSLVPESDIESFNAEMASAQANVQFESYEGALHGFTNPDATERGQTYGLPLAYDQRADEASWSEMKALFNEVF</sequence>
<dbReference type="InterPro" id="IPR050261">
    <property type="entry name" value="FrsA_esterase"/>
</dbReference>
<feature type="domain" description="Dienelactone hydrolase" evidence="1">
    <location>
        <begin position="18"/>
        <end position="241"/>
    </location>
</feature>
<evidence type="ECO:0000313" key="2">
    <source>
        <dbReference type="EMBL" id="CUS53928.1"/>
    </source>
</evidence>
<dbReference type="GO" id="GO:0016787">
    <property type="term" value="F:hydrolase activity"/>
    <property type="evidence" value="ECO:0007669"/>
    <property type="project" value="UniProtKB-KW"/>
</dbReference>
<name>A0A160TT40_9ZZZZ</name>
<dbReference type="EMBL" id="CZRL01000099">
    <property type="protein sequence ID" value="CUS53928.1"/>
    <property type="molecule type" value="Genomic_DNA"/>
</dbReference>
<dbReference type="AlphaFoldDB" id="A0A160TT40"/>
<gene>
    <name evidence="2" type="ORF">MGWOODY_XGa14</name>
</gene>
<organism evidence="2">
    <name type="scientific">hydrothermal vent metagenome</name>
    <dbReference type="NCBI Taxonomy" id="652676"/>
    <lineage>
        <taxon>unclassified sequences</taxon>
        <taxon>metagenomes</taxon>
        <taxon>ecological metagenomes</taxon>
    </lineage>
</organism>
<dbReference type="Pfam" id="PF01738">
    <property type="entry name" value="DLH"/>
    <property type="match status" value="1"/>
</dbReference>
<dbReference type="PANTHER" id="PTHR22946:SF0">
    <property type="entry name" value="DIENELACTONE HYDROLASE DOMAIN-CONTAINING PROTEIN"/>
    <property type="match status" value="1"/>
</dbReference>
<accession>A0A160TT40</accession>
<proteinExistence type="predicted"/>
<keyword evidence="2" id="KW-0378">Hydrolase</keyword>
<dbReference type="Gene3D" id="3.40.50.1820">
    <property type="entry name" value="alpha/beta hydrolase"/>
    <property type="match status" value="1"/>
</dbReference>